<dbReference type="InterPro" id="IPR002178">
    <property type="entry name" value="PTS_EIIA_type-2_dom"/>
</dbReference>
<dbReference type="GO" id="GO:0005737">
    <property type="term" value="C:cytoplasm"/>
    <property type="evidence" value="ECO:0007669"/>
    <property type="project" value="UniProtKB-SubCell"/>
</dbReference>
<dbReference type="NCBIfam" id="TIGR01419">
    <property type="entry name" value="nitro_reg_IIA"/>
    <property type="match status" value="1"/>
</dbReference>
<protein>
    <submittedName>
        <fullName evidence="4">Nitrogen regulatory protein</fullName>
    </submittedName>
</protein>
<dbReference type="InterPro" id="IPR051541">
    <property type="entry name" value="PTS_SugarTrans_NitroReg"/>
</dbReference>
<evidence type="ECO:0000256" key="2">
    <source>
        <dbReference type="ARBA" id="ARBA00022679"/>
    </source>
</evidence>
<dbReference type="InterPro" id="IPR016152">
    <property type="entry name" value="PTrfase/Anion_transptr"/>
</dbReference>
<organism evidence="4 5">
    <name type="scientific">Chelatococcus reniformis</name>
    <dbReference type="NCBI Taxonomy" id="1494448"/>
    <lineage>
        <taxon>Bacteria</taxon>
        <taxon>Pseudomonadati</taxon>
        <taxon>Pseudomonadota</taxon>
        <taxon>Alphaproteobacteria</taxon>
        <taxon>Hyphomicrobiales</taxon>
        <taxon>Chelatococcaceae</taxon>
        <taxon>Chelatococcus</taxon>
    </lineage>
</organism>
<comment type="caution">
    <text evidence="4">The sequence shown here is derived from an EMBL/GenBank/DDBJ whole genome shotgun (WGS) entry which is preliminary data.</text>
</comment>
<dbReference type="AlphaFoldDB" id="A0A916TWE3"/>
<comment type="subcellular location">
    <subcellularLocation>
        <location evidence="1">Cytoplasm</location>
    </subcellularLocation>
</comment>
<sequence length="173" mass="18647">MPTVGQLQLPDRCCARDNMSLTDLLTPEAVIPALRVNGKKQALQELAAQAAKLTGLDEREIFETLLQRERLGSTGIGDGIAIPHGKPEKLDRLVGLFARLERPIDFEALDGQPVDIIFLLLAPETAGADHLKALARVARVLRETSMLEKIRATRDPAALYALLTGPAAASHAA</sequence>
<dbReference type="PROSITE" id="PS00372">
    <property type="entry name" value="PTS_EIIA_TYPE_2_HIS"/>
    <property type="match status" value="1"/>
</dbReference>
<evidence type="ECO:0000313" key="4">
    <source>
        <dbReference type="EMBL" id="GGC46614.1"/>
    </source>
</evidence>
<name>A0A916TWE3_9HYPH</name>
<gene>
    <name evidence="4" type="primary">ptsN</name>
    <name evidence="4" type="ORF">GCM10010994_02190</name>
</gene>
<dbReference type="FunFam" id="3.40.930.10:FF:000009">
    <property type="entry name" value="PTS system, fructose specific IIABC component"/>
    <property type="match status" value="1"/>
</dbReference>
<dbReference type="PROSITE" id="PS51094">
    <property type="entry name" value="PTS_EIIA_TYPE_2"/>
    <property type="match status" value="1"/>
</dbReference>
<dbReference type="GO" id="GO:0030295">
    <property type="term" value="F:protein kinase activator activity"/>
    <property type="evidence" value="ECO:0007669"/>
    <property type="project" value="TreeGrafter"/>
</dbReference>
<keyword evidence="2" id="KW-0808">Transferase</keyword>
<evidence type="ECO:0000256" key="1">
    <source>
        <dbReference type="ARBA" id="ARBA00004496"/>
    </source>
</evidence>
<dbReference type="GO" id="GO:0009401">
    <property type="term" value="P:phosphoenolpyruvate-dependent sugar phosphotransferase system"/>
    <property type="evidence" value="ECO:0007669"/>
    <property type="project" value="InterPro"/>
</dbReference>
<reference evidence="4" key="2">
    <citation type="submission" date="2020-09" db="EMBL/GenBank/DDBJ databases">
        <authorList>
            <person name="Sun Q."/>
            <person name="Zhou Y."/>
        </authorList>
    </citation>
    <scope>NUCLEOTIDE SEQUENCE</scope>
    <source>
        <strain evidence="4">CGMCC 1.12919</strain>
    </source>
</reference>
<dbReference type="EMBL" id="BMGG01000001">
    <property type="protein sequence ID" value="GGC46614.1"/>
    <property type="molecule type" value="Genomic_DNA"/>
</dbReference>
<evidence type="ECO:0000313" key="5">
    <source>
        <dbReference type="Proteomes" id="UP000637002"/>
    </source>
</evidence>
<dbReference type="GO" id="GO:0008982">
    <property type="term" value="F:protein-N(PI)-phosphohistidine-sugar phosphotransferase activity"/>
    <property type="evidence" value="ECO:0007669"/>
    <property type="project" value="InterPro"/>
</dbReference>
<dbReference type="Gene3D" id="3.40.930.10">
    <property type="entry name" value="Mannitol-specific EII, Chain A"/>
    <property type="match status" value="1"/>
</dbReference>
<dbReference type="PANTHER" id="PTHR47738">
    <property type="entry name" value="PTS SYSTEM FRUCTOSE-LIKE EIIA COMPONENT-RELATED"/>
    <property type="match status" value="1"/>
</dbReference>
<dbReference type="Pfam" id="PF00359">
    <property type="entry name" value="PTS_EIIA_2"/>
    <property type="match status" value="1"/>
</dbReference>
<dbReference type="InterPro" id="IPR006320">
    <property type="entry name" value="PTS_Nitro_regul"/>
</dbReference>
<reference evidence="4" key="1">
    <citation type="journal article" date="2014" name="Int. J. Syst. Evol. Microbiol.">
        <title>Complete genome sequence of Corynebacterium casei LMG S-19264T (=DSM 44701T), isolated from a smear-ripened cheese.</title>
        <authorList>
            <consortium name="US DOE Joint Genome Institute (JGI-PGF)"/>
            <person name="Walter F."/>
            <person name="Albersmeier A."/>
            <person name="Kalinowski J."/>
            <person name="Ruckert C."/>
        </authorList>
    </citation>
    <scope>NUCLEOTIDE SEQUENCE</scope>
    <source>
        <strain evidence="4">CGMCC 1.12919</strain>
    </source>
</reference>
<evidence type="ECO:0000259" key="3">
    <source>
        <dbReference type="PROSITE" id="PS51094"/>
    </source>
</evidence>
<feature type="domain" description="PTS EIIA type-2" evidence="3">
    <location>
        <begin position="23"/>
        <end position="166"/>
    </location>
</feature>
<keyword evidence="5" id="KW-1185">Reference proteome</keyword>
<dbReference type="SUPFAM" id="SSF55804">
    <property type="entry name" value="Phoshotransferase/anion transport protein"/>
    <property type="match status" value="1"/>
</dbReference>
<dbReference type="Proteomes" id="UP000637002">
    <property type="component" value="Unassembled WGS sequence"/>
</dbReference>
<accession>A0A916TWE3</accession>
<proteinExistence type="predicted"/>
<dbReference type="CDD" id="cd00211">
    <property type="entry name" value="PTS_IIA_fru"/>
    <property type="match status" value="1"/>
</dbReference>
<dbReference type="PANTHER" id="PTHR47738:SF1">
    <property type="entry name" value="NITROGEN REGULATORY PROTEIN"/>
    <property type="match status" value="1"/>
</dbReference>